<dbReference type="RefSeq" id="WP_119123047.1">
    <property type="nucleotide sequence ID" value="NC_000964.3"/>
</dbReference>
<protein>
    <submittedName>
        <fullName evidence="1">Antitoxin</fullName>
    </submittedName>
</protein>
<proteinExistence type="predicted"/>
<reference evidence="1 2" key="1">
    <citation type="journal article" date="1997" name="Nature">
        <title>The complete genome sequence of the Gram-positive bacterium Bacillus subtilis.</title>
        <authorList>
            <person name="Kunst F."/>
            <person name="Ogasawara N."/>
            <person name="Moszer I."/>
            <person name="Albertini A.M."/>
            <person name="Alloni G."/>
            <person name="Azevedo V."/>
            <person name="Bertero M.G."/>
            <person name="Bessieres P."/>
            <person name="Bolotin A."/>
            <person name="Borchert S."/>
            <person name="Borriss R."/>
            <person name="Boursier L."/>
            <person name="Brans A."/>
            <person name="Braun M."/>
            <person name="Brignell S.C."/>
            <person name="Bron S."/>
            <person name="Brouillet S."/>
            <person name="Bruschi C.V."/>
            <person name="Caldwell B."/>
            <person name="Capuano V."/>
            <person name="Carter N.M."/>
            <person name="Choi S.K."/>
            <person name="Codani J.J."/>
            <person name="Connerton I.F."/>
            <person name="Cummings N.J."/>
            <person name="Daniel R.A."/>
            <person name="Denizot F."/>
            <person name="Devine K.M."/>
            <person name="Dusterhoft A."/>
            <person name="Ehrlich S.D."/>
            <person name="Emmerson P.T."/>
            <person name="Entian K.D."/>
            <person name="Errington J."/>
            <person name="Fabret C."/>
            <person name="Ferrari E."/>
            <person name="Foulger D."/>
            <person name="Fritz C."/>
            <person name="Fujita M."/>
            <person name="Fujita Y."/>
            <person name="Fuma S."/>
            <person name="Galizzi A."/>
            <person name="Galleron N."/>
            <person name="Ghim S.Y."/>
            <person name="Glaser P."/>
            <person name="Goffeau A."/>
            <person name="Golightly E.J."/>
            <person name="Grandi G."/>
            <person name="Guiseppi G."/>
            <person name="Guy B.J."/>
            <person name="Haga K."/>
            <person name="Haiech J."/>
            <person name="Harwood C.R."/>
            <person name="Henaut A."/>
            <person name="Hilbert H."/>
            <person name="Holsappel S."/>
            <person name="Hosono S."/>
            <person name="Hullo M.F."/>
            <person name="Itaya M."/>
            <person name="Jones L."/>
            <person name="Joris B."/>
            <person name="Karamata D."/>
            <person name="Kasahara Y."/>
            <person name="Klaerr-Blanchard M."/>
            <person name="Klein C."/>
            <person name="Kobayashi Y."/>
            <person name="Koetter P."/>
            <person name="Koningstein G."/>
            <person name="Krogh S."/>
            <person name="Kumano M."/>
            <person name="Kurita K."/>
            <person name="Lapidus A."/>
            <person name="Lardinois S."/>
            <person name="Lauber J."/>
            <person name="Lazarevic V."/>
            <person name="Lee S.M."/>
            <person name="Levine A."/>
            <person name="Liu H."/>
            <person name="Masuda S."/>
            <person name="Mauel C."/>
            <person name="Medigue C."/>
            <person name="Medina N."/>
            <person name="Mellado R.P."/>
            <person name="Mizuno M."/>
            <person name="Moestl D."/>
            <person name="Nakai S."/>
            <person name="Noback M."/>
            <person name="Noone D."/>
            <person name="O'Reilly M."/>
            <person name="Ogawa K."/>
            <person name="Ogiwara A."/>
            <person name="Oudega B."/>
            <person name="Park S.H."/>
            <person name="Parro V."/>
            <person name="Pohl T.M."/>
            <person name="Portetelle D."/>
            <person name="Porwollik S."/>
            <person name="Prescott A.M."/>
            <person name="Presecan E."/>
            <person name="Pujic P."/>
            <person name="Purnelle B."/>
            <person name="Rapoport G."/>
            <person name="Rey M."/>
            <person name="Reynolds S."/>
            <person name="Rieger M."/>
            <person name="Rivolta C."/>
            <person name="Rocha E."/>
            <person name="Roche B."/>
            <person name="Rose M."/>
            <person name="Sadaie Y."/>
            <person name="Sato T."/>
            <person name="Scanlan E."/>
            <person name="Schleich S."/>
            <person name="Schroeter R."/>
            <person name="Scoffone F."/>
            <person name="Sekiguchi J."/>
            <person name="Sekowska A."/>
            <person name="Seror S.J."/>
            <person name="Serror P."/>
            <person name="Shin B.S."/>
            <person name="Soldo B."/>
            <person name="Sorokin A."/>
            <person name="Tacconi E."/>
            <person name="Takagi T."/>
            <person name="Takahashi H."/>
            <person name="Takemaru K."/>
            <person name="Takeuchi M."/>
            <person name="Tamakoshi A."/>
            <person name="Tanaka T."/>
            <person name="Terpstra P."/>
            <person name="Tognoni A."/>
            <person name="Tosato V."/>
            <person name="Uchiyama S."/>
            <person name="Vandenbol M."/>
            <person name="Vannier F."/>
            <person name="Vassarotti A."/>
            <person name="Viari A."/>
            <person name="Wambutt R."/>
            <person name="Wedler E."/>
            <person name="Wedler H."/>
            <person name="Weitzenegger T."/>
            <person name="Winters P."/>
            <person name="Wipat A."/>
            <person name="Yamamoto H."/>
            <person name="Yamane K."/>
            <person name="Yasumoto K."/>
            <person name="Yata K."/>
            <person name="Yoshida K."/>
            <person name="Yoshikawa H.F."/>
            <person name="Zumstein E."/>
            <person name="Yoshikawa H."/>
            <person name="Danchin A."/>
        </authorList>
    </citation>
    <scope>NUCLEOTIDE SEQUENCE [LARGE SCALE GENOMIC DNA]</scope>
    <source>
        <strain evidence="1 2">168</strain>
    </source>
</reference>
<dbReference type="InParanoid" id="L8E9Z2"/>
<name>L8E9Z2_BACSU</name>
<dbReference type="STRING" id="224308.BSU14568"/>
<dbReference type="RefSeq" id="YP_009513955.1">
    <property type="nucleotide sequence ID" value="NC_000964.3"/>
</dbReference>
<dbReference type="GeneID" id="37862844"/>
<evidence type="ECO:0000313" key="2">
    <source>
        <dbReference type="Proteomes" id="UP000001570"/>
    </source>
</evidence>
<accession>L8E9Z2</accession>
<dbReference type="EMBL" id="AL009126">
    <property type="protein sequence ID" value="CCQ48596.1"/>
    <property type="molecule type" value="Genomic_DNA"/>
</dbReference>
<sequence length="47" mass="4865">MPTYKGSGVIKRGGYVICMDMVTAEAAAVMVVTDMVAADMATAAPLR</sequence>
<dbReference type="PaxDb" id="224308-BSU14568"/>
<dbReference type="EnsemblBacteria" id="CCQ48596">
    <property type="protein sequence ID" value="CCQ48596"/>
    <property type="gene ID" value="BSU_14568"/>
</dbReference>
<dbReference type="AlphaFoldDB" id="L8E9Z2"/>
<dbReference type="Proteomes" id="UP000001570">
    <property type="component" value="Chromosome"/>
</dbReference>
<evidence type="ECO:0000313" key="1">
    <source>
        <dbReference type="EMBL" id="CCQ48596.1"/>
    </source>
</evidence>
<keyword evidence="2" id="KW-1185">Reference proteome</keyword>
<gene>
    <name evidence="1" type="ORF">BSU_14568</name>
</gene>
<organism evidence="1 2">
    <name type="scientific">Bacillus subtilis (strain 168)</name>
    <dbReference type="NCBI Taxonomy" id="224308"/>
    <lineage>
        <taxon>Bacteria</taxon>
        <taxon>Bacillati</taxon>
        <taxon>Bacillota</taxon>
        <taxon>Bacilli</taxon>
        <taxon>Bacillales</taxon>
        <taxon>Bacillaceae</taxon>
        <taxon>Bacillus</taxon>
    </lineage>
</organism>